<evidence type="ECO:0000313" key="2">
    <source>
        <dbReference type="EMBL" id="KAJ6839933.1"/>
    </source>
</evidence>
<gene>
    <name evidence="2" type="ORF">M6B38_311155</name>
</gene>
<protein>
    <submittedName>
        <fullName evidence="2">Pollen-specific leucine-rich repeat extensin-like protein 4</fullName>
    </submittedName>
</protein>
<evidence type="ECO:0000313" key="3">
    <source>
        <dbReference type="Proteomes" id="UP001140949"/>
    </source>
</evidence>
<feature type="region of interest" description="Disordered" evidence="1">
    <location>
        <begin position="1"/>
        <end position="48"/>
    </location>
</feature>
<reference evidence="2" key="2">
    <citation type="submission" date="2023-04" db="EMBL/GenBank/DDBJ databases">
        <authorList>
            <person name="Bruccoleri R.E."/>
            <person name="Oakeley E.J."/>
            <person name="Faust A.-M."/>
            <person name="Dessus-Babus S."/>
            <person name="Altorfer M."/>
            <person name="Burckhardt D."/>
            <person name="Oertli M."/>
            <person name="Naumann U."/>
            <person name="Petersen F."/>
            <person name="Wong J."/>
        </authorList>
    </citation>
    <scope>NUCLEOTIDE SEQUENCE</scope>
    <source>
        <strain evidence="2">GSM-AAB239-AS_SAM_17_03QT</strain>
        <tissue evidence="2">Leaf</tissue>
    </source>
</reference>
<name>A0AAX6HGD0_IRIPA</name>
<dbReference type="Proteomes" id="UP001140949">
    <property type="component" value="Unassembled WGS sequence"/>
</dbReference>
<feature type="compositionally biased region" description="Basic residues" evidence="1">
    <location>
        <begin position="25"/>
        <end position="40"/>
    </location>
</feature>
<dbReference type="EMBL" id="JANAVB010009598">
    <property type="protein sequence ID" value="KAJ6839933.1"/>
    <property type="molecule type" value="Genomic_DNA"/>
</dbReference>
<keyword evidence="3" id="KW-1185">Reference proteome</keyword>
<accession>A0AAX6HGD0</accession>
<proteinExistence type="predicted"/>
<comment type="caution">
    <text evidence="2">The sequence shown here is derived from an EMBL/GenBank/DDBJ whole genome shotgun (WGS) entry which is preliminary data.</text>
</comment>
<feature type="compositionally biased region" description="Basic and acidic residues" evidence="1">
    <location>
        <begin position="1"/>
        <end position="13"/>
    </location>
</feature>
<evidence type="ECO:0000256" key="1">
    <source>
        <dbReference type="SAM" id="MobiDB-lite"/>
    </source>
</evidence>
<feature type="region of interest" description="Disordered" evidence="1">
    <location>
        <begin position="111"/>
        <end position="146"/>
    </location>
</feature>
<organism evidence="2 3">
    <name type="scientific">Iris pallida</name>
    <name type="common">Sweet iris</name>
    <dbReference type="NCBI Taxonomy" id="29817"/>
    <lineage>
        <taxon>Eukaryota</taxon>
        <taxon>Viridiplantae</taxon>
        <taxon>Streptophyta</taxon>
        <taxon>Embryophyta</taxon>
        <taxon>Tracheophyta</taxon>
        <taxon>Spermatophyta</taxon>
        <taxon>Magnoliopsida</taxon>
        <taxon>Liliopsida</taxon>
        <taxon>Asparagales</taxon>
        <taxon>Iridaceae</taxon>
        <taxon>Iridoideae</taxon>
        <taxon>Irideae</taxon>
        <taxon>Iris</taxon>
    </lineage>
</organism>
<feature type="compositionally biased region" description="Basic and acidic residues" evidence="1">
    <location>
        <begin position="122"/>
        <end position="131"/>
    </location>
</feature>
<sequence length="146" mass="15825">MGEVIESGRKAEDSPVEAVGDGQTQRRRRRKNDRRARSAHHGGGAWRCYQRKTQARTLAPGGTGVEGFVGRSLLVSVPCATLLWKCRGRQPLGRCGGAGAAPPAGSAWHWLGARPGGQRRKCSTDGEDRRHGQARRSGHRCCSTQK</sequence>
<dbReference type="AlphaFoldDB" id="A0AAX6HGD0"/>
<reference evidence="2" key="1">
    <citation type="journal article" date="2023" name="GigaByte">
        <title>Genome assembly of the bearded iris, Iris pallida Lam.</title>
        <authorList>
            <person name="Bruccoleri R.E."/>
            <person name="Oakeley E.J."/>
            <person name="Faust A.M.E."/>
            <person name="Altorfer M."/>
            <person name="Dessus-Babus S."/>
            <person name="Burckhardt D."/>
            <person name="Oertli M."/>
            <person name="Naumann U."/>
            <person name="Petersen F."/>
            <person name="Wong J."/>
        </authorList>
    </citation>
    <scope>NUCLEOTIDE SEQUENCE</scope>
    <source>
        <strain evidence="2">GSM-AAB239-AS_SAM_17_03QT</strain>
    </source>
</reference>